<accession>A0ABT7VL66</accession>
<keyword evidence="1" id="KW-0812">Transmembrane</keyword>
<dbReference type="EMBL" id="JAUDEN010000041">
    <property type="protein sequence ID" value="MDM8326353.1"/>
    <property type="molecule type" value="Genomic_DNA"/>
</dbReference>
<feature type="domain" description="Putative zinc-ribbon" evidence="2">
    <location>
        <begin position="4"/>
        <end position="27"/>
    </location>
</feature>
<dbReference type="Proteomes" id="UP001169458">
    <property type="component" value="Unassembled WGS sequence"/>
</dbReference>
<proteinExistence type="predicted"/>
<organism evidence="3 4">
    <name type="scientific">Bacteroides gallinaceum</name>
    <dbReference type="NCBI Taxonomy" id="1462571"/>
    <lineage>
        <taxon>Bacteria</taxon>
        <taxon>Pseudomonadati</taxon>
        <taxon>Bacteroidota</taxon>
        <taxon>Bacteroidia</taxon>
        <taxon>Bacteroidales</taxon>
        <taxon>Bacteroidaceae</taxon>
        <taxon>Bacteroides</taxon>
    </lineage>
</organism>
<keyword evidence="1" id="KW-0472">Membrane</keyword>
<evidence type="ECO:0000259" key="2">
    <source>
        <dbReference type="Pfam" id="PF13248"/>
    </source>
</evidence>
<comment type="caution">
    <text evidence="3">The sequence shown here is derived from an EMBL/GenBank/DDBJ whole genome shotgun (WGS) entry which is preliminary data.</text>
</comment>
<evidence type="ECO:0000256" key="1">
    <source>
        <dbReference type="SAM" id="Phobius"/>
    </source>
</evidence>
<reference evidence="4" key="2">
    <citation type="submission" date="2023-07" db="EMBL/GenBank/DDBJ databases">
        <title>Identification and characterization of horizontal gene transfer across gut microbiota members of farm animals based on homology search.</title>
        <authorList>
            <person name="Schwarzerova J."/>
            <person name="Nykrynova M."/>
            <person name="Jureckova K."/>
            <person name="Cejkova D."/>
            <person name="Rychlik I."/>
        </authorList>
    </citation>
    <scope>NUCLEOTIDE SEQUENCE [LARGE SCALE GENOMIC DNA]</scope>
    <source>
        <strain evidence="4">109_WCHN</strain>
    </source>
</reference>
<dbReference type="InterPro" id="IPR059113">
    <property type="entry name" value="Znf_ribbon"/>
</dbReference>
<dbReference type="Pfam" id="PF13248">
    <property type="entry name" value="Zn_ribbon_3"/>
    <property type="match status" value="1"/>
</dbReference>
<feature type="transmembrane region" description="Helical" evidence="1">
    <location>
        <begin position="135"/>
        <end position="154"/>
    </location>
</feature>
<feature type="transmembrane region" description="Helical" evidence="1">
    <location>
        <begin position="166"/>
        <end position="183"/>
    </location>
</feature>
<evidence type="ECO:0000313" key="4">
    <source>
        <dbReference type="Proteomes" id="UP001169458"/>
    </source>
</evidence>
<name>A0ABT7VL66_9BACE</name>
<gene>
    <name evidence="3" type="ORF">QUW60_14145</name>
</gene>
<evidence type="ECO:0000313" key="3">
    <source>
        <dbReference type="EMBL" id="MDM8326353.1"/>
    </source>
</evidence>
<keyword evidence="4" id="KW-1185">Reference proteome</keyword>
<protein>
    <submittedName>
        <fullName evidence="3">Zinc ribbon domain-containing protein</fullName>
    </submittedName>
</protein>
<sequence>MALIQCNECGQSVSDKAANCPNCGAPLSSTENKEAILKLVWKGKYAVTKTSMEVVVNGKSLGLYSYNDGFELDIPIQSSFMDIALRCNGMTFHIKLPIESQENYTCKLYYSAFSYFYYELYNSTGHLMKKDKLGIGMWILCFLIPLVGFIYFFVKKNEYPSKAKSALLISIVGFIIAILQMYIL</sequence>
<dbReference type="RefSeq" id="WP_258337172.1">
    <property type="nucleotide sequence ID" value="NZ_JAUDEN010000041.1"/>
</dbReference>
<keyword evidence="1" id="KW-1133">Transmembrane helix</keyword>
<reference evidence="3 4" key="1">
    <citation type="submission" date="2023-06" db="EMBL/GenBank/DDBJ databases">
        <authorList>
            <person name="Zeman M."/>
            <person name="Kubasova T."/>
            <person name="Jahodarova E."/>
            <person name="Nykrynova M."/>
            <person name="Rychlik I."/>
        </authorList>
    </citation>
    <scope>NUCLEOTIDE SEQUENCE [LARGE SCALE GENOMIC DNA]</scope>
    <source>
        <strain evidence="3 4">109_WCHN</strain>
    </source>
</reference>